<evidence type="ECO:0000256" key="3">
    <source>
        <dbReference type="ARBA" id="ARBA00022737"/>
    </source>
</evidence>
<proteinExistence type="predicted"/>
<evidence type="ECO:0000256" key="4">
    <source>
        <dbReference type="ARBA" id="ARBA00023242"/>
    </source>
</evidence>
<reference evidence="5" key="1">
    <citation type="submission" date="2022-10" db="EMBL/GenBank/DDBJ databases">
        <title>Puccinia triticina Genome sequencing and assembly.</title>
        <authorList>
            <person name="Li C."/>
        </authorList>
    </citation>
    <scope>NUCLEOTIDE SEQUENCE</scope>
    <source>
        <strain evidence="5">Pt15</strain>
    </source>
</reference>
<dbReference type="InterPro" id="IPR037850">
    <property type="entry name" value="RBBP5/Swd1"/>
</dbReference>
<evidence type="ECO:0000313" key="5">
    <source>
        <dbReference type="EMBL" id="WAQ87058.1"/>
    </source>
</evidence>
<keyword evidence="2" id="KW-0853">WD repeat</keyword>
<keyword evidence="3" id="KW-0677">Repeat</keyword>
<dbReference type="PANTHER" id="PTHR44040:SF1">
    <property type="entry name" value="RETINOBLASTOMA-BINDING PROTEIN 5"/>
    <property type="match status" value="1"/>
</dbReference>
<sequence length="67" mass="7294">MILDHKFQDTIVCTPWQGCGFGSEYVVAGAGHKDSHQIFIGDCSSGTLTKILDGPKDPSEAFDWHPT</sequence>
<accession>A0ABY7CRU7</accession>
<protein>
    <submittedName>
        <fullName evidence="5">Uncharacterized protein</fullName>
    </submittedName>
</protein>
<evidence type="ECO:0000256" key="1">
    <source>
        <dbReference type="ARBA" id="ARBA00004123"/>
    </source>
</evidence>
<dbReference type="RefSeq" id="XP_053022613.1">
    <property type="nucleotide sequence ID" value="XM_053171430.1"/>
</dbReference>
<dbReference type="GeneID" id="77812325"/>
<comment type="subcellular location">
    <subcellularLocation>
        <location evidence="1">Nucleus</location>
    </subcellularLocation>
</comment>
<evidence type="ECO:0000256" key="2">
    <source>
        <dbReference type="ARBA" id="ARBA00022574"/>
    </source>
</evidence>
<dbReference type="EMBL" id="CP110427">
    <property type="protein sequence ID" value="WAQ87058.1"/>
    <property type="molecule type" value="Genomic_DNA"/>
</dbReference>
<organism evidence="5 6">
    <name type="scientific">Puccinia triticina</name>
    <dbReference type="NCBI Taxonomy" id="208348"/>
    <lineage>
        <taxon>Eukaryota</taxon>
        <taxon>Fungi</taxon>
        <taxon>Dikarya</taxon>
        <taxon>Basidiomycota</taxon>
        <taxon>Pucciniomycotina</taxon>
        <taxon>Pucciniomycetes</taxon>
        <taxon>Pucciniales</taxon>
        <taxon>Pucciniaceae</taxon>
        <taxon>Puccinia</taxon>
    </lineage>
</organism>
<gene>
    <name evidence="5" type="ORF">PtA15_7A787</name>
</gene>
<name>A0ABY7CRU7_9BASI</name>
<evidence type="ECO:0000313" key="6">
    <source>
        <dbReference type="Proteomes" id="UP001164743"/>
    </source>
</evidence>
<keyword evidence="4" id="KW-0539">Nucleus</keyword>
<dbReference type="PANTHER" id="PTHR44040">
    <property type="entry name" value="RETINOBLASTOMA-BINDING PROTEIN 5"/>
    <property type="match status" value="1"/>
</dbReference>
<keyword evidence="6" id="KW-1185">Reference proteome</keyword>
<dbReference type="Proteomes" id="UP001164743">
    <property type="component" value="Chromosome 7A"/>
</dbReference>